<dbReference type="AlphaFoldDB" id="A1HTH3"/>
<organism evidence="1 2">
    <name type="scientific">Thermosinus carboxydivorans Nor1</name>
    <dbReference type="NCBI Taxonomy" id="401526"/>
    <lineage>
        <taxon>Bacteria</taxon>
        <taxon>Bacillati</taxon>
        <taxon>Bacillota</taxon>
        <taxon>Negativicutes</taxon>
        <taxon>Selenomonadales</taxon>
        <taxon>Sporomusaceae</taxon>
        <taxon>Thermosinus</taxon>
    </lineage>
</organism>
<protein>
    <recommendedName>
        <fullName evidence="3">NYN domain-containing protein</fullName>
    </recommendedName>
</protein>
<dbReference type="PANTHER" id="PTHR34547:SF1">
    <property type="entry name" value="YACP-LIKE NYN DOMAIN PROTEIN"/>
    <property type="match status" value="1"/>
</dbReference>
<dbReference type="PANTHER" id="PTHR34547">
    <property type="entry name" value="YACP-LIKE NYN DOMAIN PROTEIN"/>
    <property type="match status" value="1"/>
</dbReference>
<sequence length="172" mass="19775">MNTTLIVDGYNVINAWPELAALKEDSLEHAREKLLEILAGYGAYKGYRVIIVFDAHAVAGMESVEQITPDLEVVYTSEGQTADSYIEKMVYYLVRQGHRVYVVTSDWAEQMVILGAGAFRIPARELWQNVQEMKRDVADKYGETVLTYRRHELGSRLNHEVVRRLNELRRGR</sequence>
<dbReference type="Proteomes" id="UP000005139">
    <property type="component" value="Unassembled WGS sequence"/>
</dbReference>
<reference evidence="1 2" key="1">
    <citation type="submission" date="2007-01" db="EMBL/GenBank/DDBJ databases">
        <title>Annotation of the draft genome assembly of Thermosinus carboxydivorans Nor1.</title>
        <authorList>
            <consortium name="US DOE Joint Genome Institute (JGI-ORNL)"/>
            <person name="Larimer F."/>
            <person name="Land M."/>
            <person name="Hauser L."/>
        </authorList>
    </citation>
    <scope>NUCLEOTIDE SEQUENCE [LARGE SCALE GENOMIC DNA]</scope>
    <source>
        <strain evidence="1 2">Nor1</strain>
    </source>
</reference>
<dbReference type="eggNOG" id="COG3688">
    <property type="taxonomic scope" value="Bacteria"/>
</dbReference>
<name>A1HTH3_9FIRM</name>
<comment type="caution">
    <text evidence="1">The sequence shown here is derived from an EMBL/GenBank/DDBJ whole genome shotgun (WGS) entry which is preliminary data.</text>
</comment>
<proteinExistence type="predicted"/>
<evidence type="ECO:0008006" key="3">
    <source>
        <dbReference type="Google" id="ProtNLM"/>
    </source>
</evidence>
<gene>
    <name evidence="1" type="ORF">TcarDRAFT_0117</name>
</gene>
<accession>A1HTH3</accession>
<dbReference type="EMBL" id="AAWL01000025">
    <property type="protein sequence ID" value="EAX46651.1"/>
    <property type="molecule type" value="Genomic_DNA"/>
</dbReference>
<dbReference type="InterPro" id="IPR010298">
    <property type="entry name" value="YacP-like"/>
</dbReference>
<reference evidence="1 2" key="2">
    <citation type="submission" date="2007-01" db="EMBL/GenBank/DDBJ databases">
        <title>Sequencing of the draft genome and assembly of Thermosinus carboxydivorans Nor1.</title>
        <authorList>
            <consortium name="US DOE Joint Genome Institute (JGI-PGF)"/>
            <person name="Copeland A."/>
            <person name="Lucas S."/>
            <person name="Lapidus A."/>
            <person name="Barry K."/>
            <person name="Glavina del Rio T."/>
            <person name="Dalin E."/>
            <person name="Tice H."/>
            <person name="Bruce D."/>
            <person name="Pitluck S."/>
            <person name="Richardson P."/>
        </authorList>
    </citation>
    <scope>NUCLEOTIDE SEQUENCE [LARGE SCALE GENOMIC DNA]</scope>
    <source>
        <strain evidence="1 2">Nor1</strain>
    </source>
</reference>
<dbReference type="Pfam" id="PF05991">
    <property type="entry name" value="NYN_YacP"/>
    <property type="match status" value="1"/>
</dbReference>
<dbReference type="RefSeq" id="WP_007290327.1">
    <property type="nucleotide sequence ID" value="NZ_AAWL01000025.1"/>
</dbReference>
<evidence type="ECO:0000313" key="2">
    <source>
        <dbReference type="Proteomes" id="UP000005139"/>
    </source>
</evidence>
<keyword evidence="2" id="KW-1185">Reference proteome</keyword>
<dbReference type="OrthoDB" id="9792160at2"/>
<evidence type="ECO:0000313" key="1">
    <source>
        <dbReference type="EMBL" id="EAX46651.1"/>
    </source>
</evidence>
<dbReference type="CDD" id="cd10912">
    <property type="entry name" value="PIN_YacP-like"/>
    <property type="match status" value="1"/>
</dbReference>